<evidence type="ECO:0000313" key="3">
    <source>
        <dbReference type="EMBL" id="QDO90016.1"/>
    </source>
</evidence>
<dbReference type="Proteomes" id="UP000315395">
    <property type="component" value="Chromosome"/>
</dbReference>
<evidence type="ECO:0000256" key="1">
    <source>
        <dbReference type="SAM" id="MobiDB-lite"/>
    </source>
</evidence>
<dbReference type="Pfam" id="PF14065">
    <property type="entry name" value="Pvc16_N"/>
    <property type="match status" value="1"/>
</dbReference>
<keyword evidence="4" id="KW-1185">Reference proteome</keyword>
<protein>
    <submittedName>
        <fullName evidence="3">DUF4255 domain-containing protein</fullName>
    </submittedName>
</protein>
<feature type="region of interest" description="Disordered" evidence="1">
    <location>
        <begin position="171"/>
        <end position="222"/>
    </location>
</feature>
<feature type="compositionally biased region" description="Basic and acidic residues" evidence="1">
    <location>
        <begin position="202"/>
        <end position="211"/>
    </location>
</feature>
<reference evidence="3 4" key="1">
    <citation type="submission" date="2019-07" db="EMBL/GenBank/DDBJ databases">
        <title>complete genome sequencing of Ornithinimicrobium sp. H23M54.</title>
        <authorList>
            <person name="Bae J.-W."/>
            <person name="Lee S.-Y."/>
        </authorList>
    </citation>
    <scope>NUCLEOTIDE SEQUENCE [LARGE SCALE GENOMIC DNA]</scope>
    <source>
        <strain evidence="3 4">H23M54</strain>
    </source>
</reference>
<dbReference type="OrthoDB" id="5514409at2"/>
<evidence type="ECO:0000259" key="2">
    <source>
        <dbReference type="Pfam" id="PF14065"/>
    </source>
</evidence>
<accession>A0A516GES0</accession>
<organism evidence="3 4">
    <name type="scientific">Ornithinimicrobium ciconiae</name>
    <dbReference type="NCBI Taxonomy" id="2594265"/>
    <lineage>
        <taxon>Bacteria</taxon>
        <taxon>Bacillati</taxon>
        <taxon>Actinomycetota</taxon>
        <taxon>Actinomycetes</taxon>
        <taxon>Micrococcales</taxon>
        <taxon>Ornithinimicrobiaceae</taxon>
        <taxon>Ornithinimicrobium</taxon>
    </lineage>
</organism>
<dbReference type="RefSeq" id="WP_143784733.1">
    <property type="nucleotide sequence ID" value="NZ_CP041616.1"/>
</dbReference>
<dbReference type="InterPro" id="IPR025351">
    <property type="entry name" value="Pvc16_N"/>
</dbReference>
<sequence length="222" mass="24839">MIHEVDAAVKSLIEREATGTKDVEVVFDAPTKEWSGRRSAPTIDVYLYDIREDLRRRSRGMINEYSPDQVVIGRQLPPRHFKLSYLITAWTARPEDEHRLLAHLLESFLRFDLVPPDLLTGSLAEATSPVAMTIALPPPEDRSFADVWTALGGELKPSLDLVVTAPLATRQGFTTGPPVQEPPRVGLEGVHGWPSPQAPHNAETRRAERRPAMKRTSRTKKP</sequence>
<evidence type="ECO:0000313" key="4">
    <source>
        <dbReference type="Proteomes" id="UP000315395"/>
    </source>
</evidence>
<name>A0A516GES0_9MICO</name>
<feature type="compositionally biased region" description="Basic residues" evidence="1">
    <location>
        <begin position="212"/>
        <end position="222"/>
    </location>
</feature>
<proteinExistence type="predicted"/>
<feature type="domain" description="Pvc16 N-terminal" evidence="2">
    <location>
        <begin position="4"/>
        <end position="181"/>
    </location>
</feature>
<dbReference type="EMBL" id="CP041616">
    <property type="protein sequence ID" value="QDO90016.1"/>
    <property type="molecule type" value="Genomic_DNA"/>
</dbReference>
<dbReference type="KEGG" id="orz:FNH13_18200"/>
<gene>
    <name evidence="3" type="ORF">FNH13_18200</name>
</gene>
<dbReference type="AlphaFoldDB" id="A0A516GES0"/>